<sequence>MMHLSTCSPGGGTFFCMGFQGCTKPAMYRMRVLKLRNEKKMKEMQKKNEIAESRKQLANIVKLKILPIDLA</sequence>
<protein>
    <submittedName>
        <fullName evidence="1">Uncharacterized protein</fullName>
    </submittedName>
</protein>
<evidence type="ECO:0000313" key="2">
    <source>
        <dbReference type="Proteomes" id="UP000886998"/>
    </source>
</evidence>
<gene>
    <name evidence="1" type="ORF">TNIN_1831</name>
</gene>
<proteinExistence type="predicted"/>
<dbReference type="Proteomes" id="UP000886998">
    <property type="component" value="Unassembled WGS sequence"/>
</dbReference>
<comment type="caution">
    <text evidence="1">The sequence shown here is derived from an EMBL/GenBank/DDBJ whole genome shotgun (WGS) entry which is preliminary data.</text>
</comment>
<dbReference type="AlphaFoldDB" id="A0A8X6Y7P1"/>
<organism evidence="1 2">
    <name type="scientific">Trichonephila inaurata madagascariensis</name>
    <dbReference type="NCBI Taxonomy" id="2747483"/>
    <lineage>
        <taxon>Eukaryota</taxon>
        <taxon>Metazoa</taxon>
        <taxon>Ecdysozoa</taxon>
        <taxon>Arthropoda</taxon>
        <taxon>Chelicerata</taxon>
        <taxon>Arachnida</taxon>
        <taxon>Araneae</taxon>
        <taxon>Araneomorphae</taxon>
        <taxon>Entelegynae</taxon>
        <taxon>Araneoidea</taxon>
        <taxon>Nephilidae</taxon>
        <taxon>Trichonephila</taxon>
        <taxon>Trichonephila inaurata</taxon>
    </lineage>
</organism>
<name>A0A8X6Y7P1_9ARAC</name>
<evidence type="ECO:0000313" key="1">
    <source>
        <dbReference type="EMBL" id="GFY64484.1"/>
    </source>
</evidence>
<dbReference type="EMBL" id="BMAV01015256">
    <property type="protein sequence ID" value="GFY64484.1"/>
    <property type="molecule type" value="Genomic_DNA"/>
</dbReference>
<accession>A0A8X6Y7P1</accession>
<reference evidence="1" key="1">
    <citation type="submission" date="2020-08" db="EMBL/GenBank/DDBJ databases">
        <title>Multicomponent nature underlies the extraordinary mechanical properties of spider dragline silk.</title>
        <authorList>
            <person name="Kono N."/>
            <person name="Nakamura H."/>
            <person name="Mori M."/>
            <person name="Yoshida Y."/>
            <person name="Ohtoshi R."/>
            <person name="Malay A.D."/>
            <person name="Moran D.A.P."/>
            <person name="Tomita M."/>
            <person name="Numata K."/>
            <person name="Arakawa K."/>
        </authorList>
    </citation>
    <scope>NUCLEOTIDE SEQUENCE</scope>
</reference>
<keyword evidence="2" id="KW-1185">Reference proteome</keyword>